<keyword evidence="6" id="KW-0175">Coiled coil</keyword>
<dbReference type="PANTHER" id="PTHR11638:SF18">
    <property type="entry name" value="HEAT SHOCK PROTEIN 104"/>
    <property type="match status" value="1"/>
</dbReference>
<dbReference type="EMBL" id="LBRS01000006">
    <property type="protein sequence ID" value="KKQ01585.1"/>
    <property type="molecule type" value="Genomic_DNA"/>
</dbReference>
<dbReference type="PROSITE" id="PS51903">
    <property type="entry name" value="CLP_R"/>
    <property type="match status" value="2"/>
</dbReference>
<protein>
    <submittedName>
        <fullName evidence="9">Negative regulator of genetic competence clpC/mecB</fullName>
    </submittedName>
</protein>
<comment type="caution">
    <text evidence="9">The sequence shown here is derived from an EMBL/GenBank/DDBJ whole genome shotgun (WGS) entry which is preliminary data.</text>
</comment>
<feature type="coiled-coil region" evidence="6">
    <location>
        <begin position="672"/>
        <end position="699"/>
    </location>
</feature>
<accession>A0A0G0EKK5</accession>
<dbReference type="GO" id="GO:0005524">
    <property type="term" value="F:ATP binding"/>
    <property type="evidence" value="ECO:0007669"/>
    <property type="project" value="UniProtKB-KW"/>
</dbReference>
<organism evidence="9 10">
    <name type="scientific">Candidatus Roizmanbacteria bacterium GW2011_GWA2_36_23</name>
    <dbReference type="NCBI Taxonomy" id="1618480"/>
    <lineage>
        <taxon>Bacteria</taxon>
        <taxon>Candidatus Roizmaniibacteriota</taxon>
    </lineage>
</organism>
<dbReference type="GO" id="GO:0034605">
    <property type="term" value="P:cellular response to heat"/>
    <property type="evidence" value="ECO:0007669"/>
    <property type="project" value="TreeGrafter"/>
</dbReference>
<dbReference type="InterPro" id="IPR004176">
    <property type="entry name" value="Clp_R_N"/>
</dbReference>
<feature type="compositionally biased region" description="Polar residues" evidence="7">
    <location>
        <begin position="89"/>
        <end position="102"/>
    </location>
</feature>
<name>A0A0G0EKK5_9BACT</name>
<dbReference type="SUPFAM" id="SSF81923">
    <property type="entry name" value="Double Clp-N motif"/>
    <property type="match status" value="2"/>
</dbReference>
<dbReference type="InterPro" id="IPR041546">
    <property type="entry name" value="ClpA/ClpB_AAA_lid"/>
</dbReference>
<dbReference type="InterPro" id="IPR003593">
    <property type="entry name" value="AAA+_ATPase"/>
</dbReference>
<dbReference type="InterPro" id="IPR036628">
    <property type="entry name" value="Clp_N_dom_sf"/>
</dbReference>
<dbReference type="Pfam" id="PF17871">
    <property type="entry name" value="AAA_lid_9"/>
    <property type="match status" value="1"/>
</dbReference>
<evidence type="ECO:0000256" key="4">
    <source>
        <dbReference type="ARBA" id="ARBA00023186"/>
    </source>
</evidence>
<evidence type="ECO:0000313" key="9">
    <source>
        <dbReference type="EMBL" id="KKQ01585.1"/>
    </source>
</evidence>
<dbReference type="Pfam" id="PF00004">
    <property type="entry name" value="AAA"/>
    <property type="match status" value="1"/>
</dbReference>
<dbReference type="Gene3D" id="1.10.1780.10">
    <property type="entry name" value="Clp, N-terminal domain"/>
    <property type="match status" value="2"/>
</dbReference>
<dbReference type="Pfam" id="PF10431">
    <property type="entry name" value="ClpB_D2-small"/>
    <property type="match status" value="1"/>
</dbReference>
<dbReference type="Gene3D" id="4.10.860.10">
    <property type="entry name" value="UVR domain"/>
    <property type="match status" value="1"/>
</dbReference>
<evidence type="ECO:0000256" key="3">
    <source>
        <dbReference type="ARBA" id="ARBA00022840"/>
    </source>
</evidence>
<dbReference type="InterPro" id="IPR018368">
    <property type="entry name" value="ClpA/B_CS1"/>
</dbReference>
<dbReference type="FunFam" id="3.40.50.300:FF:000010">
    <property type="entry name" value="Chaperone clpB 1, putative"/>
    <property type="match status" value="1"/>
</dbReference>
<dbReference type="CDD" id="cd00009">
    <property type="entry name" value="AAA"/>
    <property type="match status" value="1"/>
</dbReference>
<feature type="region of interest" description="Disordered" evidence="7">
    <location>
        <begin position="1378"/>
        <end position="1434"/>
    </location>
</feature>
<dbReference type="SMART" id="SM01086">
    <property type="entry name" value="ClpB_D2-small"/>
    <property type="match status" value="1"/>
</dbReference>
<evidence type="ECO:0000256" key="5">
    <source>
        <dbReference type="PROSITE-ProRule" id="PRU01251"/>
    </source>
</evidence>
<evidence type="ECO:0000313" key="10">
    <source>
        <dbReference type="Proteomes" id="UP000034344"/>
    </source>
</evidence>
<dbReference type="GO" id="GO:0005737">
    <property type="term" value="C:cytoplasm"/>
    <property type="evidence" value="ECO:0007669"/>
    <property type="project" value="TreeGrafter"/>
</dbReference>
<evidence type="ECO:0000256" key="2">
    <source>
        <dbReference type="ARBA" id="ARBA00022741"/>
    </source>
</evidence>
<dbReference type="InterPro" id="IPR019489">
    <property type="entry name" value="Clp_ATPase_C"/>
</dbReference>
<sequence length="1434" mass="159855">MKNMAGFFDFIKKPQDNANPSQPVAIQGSVTQGAAQNSNGVFSGKQAYSGIGTTPGGGTPYSGIGAPPAPAVAPIQASVVKPKEPSEKSAPNPQSPIVSAFSARTKNTLVEADNKARELKSPTVDAEHLLHGLISDSKISQFFTEHKLPPNLIEEELKKRYISAPSQPNSAGAAIKDSEPSAQVKKILETSISQAKQSHITEIDPEQVLAELFNEGENAGARILTALGLKKEDFQSLIQKLGSVSVGAAADEAKTPEQKKREELDLMTHLTQRSNRVFLSTQTKAKELKNEFIDSEHLLHGLLSDTEIYNFFTELKIQPQIIEEELTKVYKKPDSDKIPQLSPRIKRILGNSLVVARKLGFEFISPEHILLALYEEGEGVGARVLSKLGLKKEDLNKKITGKKEGLDNSAKESQVKKSALQEFTIDLTAKAAQGLLDPVVERSEVIERAIHIISRRTKNNPALVGEAGVGKTAIVEGLAQKIVSKEVPEPLLNKKILQLDLMGVLAGASHRGEFEERMKNLIEEIKSSQGQVILFIDEIHNIVGAGSSGEGSMDASNFLKPALARGEVQLIGATTLTEYRKYIEKDPALERRFQPVLVPEPNEEQAMKMLSSIKDKYEAFHRVSIPADVIEAAVKLSKRYVGDRFLPDKAVDLIDEAASAVRLPLISLPEEIKSLQTRVAQLTQELTESEKRGDKVKARILRSKLDDIQAGLNEKNAQYNLKKGQTTSSVSVEIIKDIVSRWTGVPVSKITGSEVEKLAKLEDIMHERLIDQENAVTAVAQAVRRGRAGLKSTQRPIGSFVFLGPTGVGKTELAKTLADILFGQEEAMVRFDMTEYMEKHEVAKLLGAPPGYVGYEEGGKLTEAVRRKPYSVVLFDEVEKAHPDIFNILLQILDDGRLTDNKGHVVSFKNSVVICTSNIGTKVIQDELIKSGKTEVEEPPMLSTYAFSPRGREILTIGTKYFERDAKVGDKNQEQEQQKDTLSEKSGTWEECVLLDYFSGQEIDQSTEEKKSEDKKEKSTFPVQGYDTHTISSKGEEYITKGNTVFYRTSTTSKTWKATTLIDHFKEHVVINALPDAPDEQLPTAKLKTHAFSADETEVITYKDRFWRRKENTKDWETGYLKDYFLDQTMEKGGFPTTHWDIHTFSPIGLEIVIVGENIWYRTTAVKQWKSQTLQEYFGLDFPLEKEIEEKTKIDEEIDKKKYDLIKDKVMNDLRQFFRPELINRFDEVIIFEPLRFVHMTKIVKLQLKGVGKLLEDQEIGFSYTEAAVKEVVRSGFDPIYGARPLRRAIQKLVENPISTLIIESKVKTGDQILVDFDGDNFEFNVEKIELVDSSKLSQSSTKRYLCENCANKFKTEIIKNTTIICPKCASKKLQEIADEEQSPSAKEEKSTQSQTEQITDKATEDKKAQIPNGLTNGLSKQESQPQQVMTSSN</sequence>
<evidence type="ECO:0000259" key="8">
    <source>
        <dbReference type="PROSITE" id="PS51903"/>
    </source>
</evidence>
<dbReference type="FunFam" id="3.40.50.300:FF:000025">
    <property type="entry name" value="ATP-dependent Clp protease subunit"/>
    <property type="match status" value="1"/>
</dbReference>
<dbReference type="PATRIC" id="fig|1618480.3.peg.467"/>
<dbReference type="InterPro" id="IPR001270">
    <property type="entry name" value="ClpA/B"/>
</dbReference>
<feature type="compositionally biased region" description="Polar residues" evidence="7">
    <location>
        <begin position="1413"/>
        <end position="1434"/>
    </location>
</feature>
<dbReference type="PROSITE" id="PS00870">
    <property type="entry name" value="CLPAB_1"/>
    <property type="match status" value="1"/>
</dbReference>
<keyword evidence="2" id="KW-0547">Nucleotide-binding</keyword>
<feature type="domain" description="Clp R" evidence="8">
    <location>
        <begin position="267"/>
        <end position="405"/>
    </location>
</feature>
<dbReference type="Pfam" id="PF02861">
    <property type="entry name" value="Clp_N"/>
    <property type="match status" value="2"/>
</dbReference>
<dbReference type="InterPro" id="IPR027417">
    <property type="entry name" value="P-loop_NTPase"/>
</dbReference>
<feature type="domain" description="Clp R" evidence="8">
    <location>
        <begin position="98"/>
        <end position="247"/>
    </location>
</feature>
<gene>
    <name evidence="9" type="ORF">US11_C0006G0027</name>
</gene>
<evidence type="ECO:0000256" key="6">
    <source>
        <dbReference type="SAM" id="Coils"/>
    </source>
</evidence>
<keyword evidence="3" id="KW-0067">ATP-binding</keyword>
<dbReference type="Proteomes" id="UP000034344">
    <property type="component" value="Unassembled WGS sequence"/>
</dbReference>
<dbReference type="Pfam" id="PF07724">
    <property type="entry name" value="AAA_2"/>
    <property type="match status" value="1"/>
</dbReference>
<feature type="compositionally biased region" description="Polar residues" evidence="7">
    <location>
        <begin position="16"/>
        <end position="41"/>
    </location>
</feature>
<dbReference type="SMART" id="SM00382">
    <property type="entry name" value="AAA"/>
    <property type="match status" value="2"/>
</dbReference>
<reference evidence="9 10" key="1">
    <citation type="journal article" date="2015" name="Nature">
        <title>rRNA introns, odd ribosomes, and small enigmatic genomes across a large radiation of phyla.</title>
        <authorList>
            <person name="Brown C.T."/>
            <person name="Hug L.A."/>
            <person name="Thomas B.C."/>
            <person name="Sharon I."/>
            <person name="Castelle C.J."/>
            <person name="Singh A."/>
            <person name="Wilkins M.J."/>
            <person name="Williams K.H."/>
            <person name="Banfield J.F."/>
        </authorList>
    </citation>
    <scope>NUCLEOTIDE SEQUENCE [LARGE SCALE GENOMIC DNA]</scope>
</reference>
<dbReference type="PRINTS" id="PR00300">
    <property type="entry name" value="CLPPROTEASEA"/>
</dbReference>
<dbReference type="PANTHER" id="PTHR11638">
    <property type="entry name" value="ATP-DEPENDENT CLP PROTEASE"/>
    <property type="match status" value="1"/>
</dbReference>
<dbReference type="STRING" id="1618480.US11_C0006G0027"/>
<feature type="region of interest" description="Disordered" evidence="7">
    <location>
        <begin position="1"/>
        <end position="102"/>
    </location>
</feature>
<dbReference type="SUPFAM" id="SSF52540">
    <property type="entry name" value="P-loop containing nucleoside triphosphate hydrolases"/>
    <property type="match status" value="3"/>
</dbReference>
<keyword evidence="1 5" id="KW-0677">Repeat</keyword>
<evidence type="ECO:0000256" key="1">
    <source>
        <dbReference type="ARBA" id="ARBA00022737"/>
    </source>
</evidence>
<dbReference type="InterPro" id="IPR003959">
    <property type="entry name" value="ATPase_AAA_core"/>
</dbReference>
<dbReference type="GO" id="GO:0016887">
    <property type="term" value="F:ATP hydrolysis activity"/>
    <property type="evidence" value="ECO:0007669"/>
    <property type="project" value="InterPro"/>
</dbReference>
<proteinExistence type="predicted"/>
<dbReference type="Gene3D" id="3.40.50.300">
    <property type="entry name" value="P-loop containing nucleotide triphosphate hydrolases"/>
    <property type="match status" value="3"/>
</dbReference>
<evidence type="ECO:0000256" key="7">
    <source>
        <dbReference type="SAM" id="MobiDB-lite"/>
    </source>
</evidence>
<dbReference type="InterPro" id="IPR050130">
    <property type="entry name" value="ClpA_ClpB"/>
</dbReference>
<dbReference type="Gene3D" id="1.10.8.60">
    <property type="match status" value="2"/>
</dbReference>
<feature type="compositionally biased region" description="Basic and acidic residues" evidence="7">
    <location>
        <begin position="1399"/>
        <end position="1409"/>
    </location>
</feature>
<keyword evidence="4" id="KW-0143">Chaperone</keyword>
<dbReference type="CDD" id="cd19499">
    <property type="entry name" value="RecA-like_ClpB_Hsp104-like"/>
    <property type="match status" value="1"/>
</dbReference>